<sequence length="446" mass="48856">MIQPYDSQTKRIASGSLGLTLVWLLLAISSVVQIQPAPYDGMAIALGLCFFAMGLRVPKRIVAPALLLGLFLLANVISALRIPDPNLDFANPGQSILSLPTKFFLVFTWLFFVCIVYEDSLRAFDAIWKGYIVATVIAVTFGVLLHYGFIHVSGKWAENAGDPSLLVTRVRGTFEDPNVYGPFVAVAAVYMVSTLETTTRAWALAKFALLGFFAWGLMLSYSRGAWANFIVSLGIFIGLRIITARTETHQLRVIILSVVLILGATGGFAALVFSGKVDPLFYQRLSVQRYDVQAGGRFDTQRKAIEHIPGDPIGAGPGKAPDVLGREPHNLYLSVPVESGWLGGIALYGFILLTLWRSFRFCLLPTPIQRAYTVVFACAVGTALESMIVDTTHWRHMYLLWAMLWGAMLAWESAHDGLTELLSARAARPHRAPTGLVPGPAKSLRP</sequence>
<gene>
    <name evidence="7" type="ORF">ACFOSU_04925</name>
</gene>
<keyword evidence="3 5" id="KW-1133">Transmembrane helix</keyword>
<feature type="transmembrane region" description="Helical" evidence="5">
    <location>
        <begin position="202"/>
        <end position="219"/>
    </location>
</feature>
<feature type="transmembrane region" description="Helical" evidence="5">
    <location>
        <begin position="340"/>
        <end position="359"/>
    </location>
</feature>
<dbReference type="PANTHER" id="PTHR37422:SF21">
    <property type="entry name" value="EXOQ-LIKE PROTEIN"/>
    <property type="match status" value="1"/>
</dbReference>
<dbReference type="Proteomes" id="UP001595462">
    <property type="component" value="Unassembled WGS sequence"/>
</dbReference>
<comment type="subcellular location">
    <subcellularLocation>
        <location evidence="1">Membrane</location>
        <topology evidence="1">Multi-pass membrane protein</topology>
    </subcellularLocation>
</comment>
<reference evidence="8" key="1">
    <citation type="journal article" date="2019" name="Int. J. Syst. Evol. Microbiol.">
        <title>The Global Catalogue of Microorganisms (GCM) 10K type strain sequencing project: providing services to taxonomists for standard genome sequencing and annotation.</title>
        <authorList>
            <consortium name="The Broad Institute Genomics Platform"/>
            <consortium name="The Broad Institute Genome Sequencing Center for Infectious Disease"/>
            <person name="Wu L."/>
            <person name="Ma J."/>
        </authorList>
    </citation>
    <scope>NUCLEOTIDE SEQUENCE [LARGE SCALE GENOMIC DNA]</scope>
    <source>
        <strain evidence="8">KCTC 52640</strain>
    </source>
</reference>
<keyword evidence="4 5" id="KW-0472">Membrane</keyword>
<dbReference type="InterPro" id="IPR007016">
    <property type="entry name" value="O-antigen_ligase-rel_domated"/>
</dbReference>
<protein>
    <submittedName>
        <fullName evidence="7">O-antigen ligase family protein</fullName>
    </submittedName>
</protein>
<dbReference type="Pfam" id="PF04932">
    <property type="entry name" value="Wzy_C"/>
    <property type="match status" value="1"/>
</dbReference>
<dbReference type="PANTHER" id="PTHR37422">
    <property type="entry name" value="TEICHURONIC ACID BIOSYNTHESIS PROTEIN TUAE"/>
    <property type="match status" value="1"/>
</dbReference>
<keyword evidence="2 5" id="KW-0812">Transmembrane</keyword>
<feature type="transmembrane region" description="Helical" evidence="5">
    <location>
        <begin position="37"/>
        <end position="55"/>
    </location>
</feature>
<feature type="domain" description="O-antigen ligase-related" evidence="6">
    <location>
        <begin position="210"/>
        <end position="347"/>
    </location>
</feature>
<feature type="transmembrane region" description="Helical" evidence="5">
    <location>
        <begin position="62"/>
        <end position="82"/>
    </location>
</feature>
<dbReference type="InterPro" id="IPR051533">
    <property type="entry name" value="WaaL-like"/>
</dbReference>
<comment type="caution">
    <text evidence="7">The sequence shown here is derived from an EMBL/GenBank/DDBJ whole genome shotgun (WGS) entry which is preliminary data.</text>
</comment>
<evidence type="ECO:0000256" key="4">
    <source>
        <dbReference type="ARBA" id="ARBA00023136"/>
    </source>
</evidence>
<dbReference type="RefSeq" id="WP_380687061.1">
    <property type="nucleotide sequence ID" value="NZ_JBHRSS010000003.1"/>
</dbReference>
<evidence type="ECO:0000259" key="6">
    <source>
        <dbReference type="Pfam" id="PF04932"/>
    </source>
</evidence>
<evidence type="ECO:0000313" key="7">
    <source>
        <dbReference type="EMBL" id="MFC3103230.1"/>
    </source>
</evidence>
<evidence type="ECO:0000313" key="8">
    <source>
        <dbReference type="Proteomes" id="UP001595462"/>
    </source>
</evidence>
<evidence type="ECO:0000256" key="1">
    <source>
        <dbReference type="ARBA" id="ARBA00004141"/>
    </source>
</evidence>
<feature type="transmembrane region" description="Helical" evidence="5">
    <location>
        <begin position="179"/>
        <end position="195"/>
    </location>
</feature>
<feature type="transmembrane region" description="Helical" evidence="5">
    <location>
        <begin position="102"/>
        <end position="118"/>
    </location>
</feature>
<feature type="transmembrane region" description="Helical" evidence="5">
    <location>
        <begin position="371"/>
        <end position="389"/>
    </location>
</feature>
<feature type="transmembrane region" description="Helical" evidence="5">
    <location>
        <begin position="130"/>
        <end position="150"/>
    </location>
</feature>
<feature type="transmembrane region" description="Helical" evidence="5">
    <location>
        <begin position="225"/>
        <end position="242"/>
    </location>
</feature>
<name>A0ABV7EPF0_9GAMM</name>
<evidence type="ECO:0000256" key="3">
    <source>
        <dbReference type="ARBA" id="ARBA00022989"/>
    </source>
</evidence>
<evidence type="ECO:0000256" key="5">
    <source>
        <dbReference type="SAM" id="Phobius"/>
    </source>
</evidence>
<accession>A0ABV7EPF0</accession>
<evidence type="ECO:0000256" key="2">
    <source>
        <dbReference type="ARBA" id="ARBA00022692"/>
    </source>
</evidence>
<dbReference type="EMBL" id="JBHRSS010000003">
    <property type="protein sequence ID" value="MFC3103230.1"/>
    <property type="molecule type" value="Genomic_DNA"/>
</dbReference>
<feature type="transmembrane region" description="Helical" evidence="5">
    <location>
        <begin position="12"/>
        <end position="31"/>
    </location>
</feature>
<organism evidence="7 8">
    <name type="scientific">Salinisphaera aquimarina</name>
    <dbReference type="NCBI Taxonomy" id="2094031"/>
    <lineage>
        <taxon>Bacteria</taxon>
        <taxon>Pseudomonadati</taxon>
        <taxon>Pseudomonadota</taxon>
        <taxon>Gammaproteobacteria</taxon>
        <taxon>Salinisphaerales</taxon>
        <taxon>Salinisphaeraceae</taxon>
        <taxon>Salinisphaera</taxon>
    </lineage>
</organism>
<dbReference type="GO" id="GO:0016874">
    <property type="term" value="F:ligase activity"/>
    <property type="evidence" value="ECO:0007669"/>
    <property type="project" value="UniProtKB-KW"/>
</dbReference>
<keyword evidence="8" id="KW-1185">Reference proteome</keyword>
<keyword evidence="7" id="KW-0436">Ligase</keyword>
<proteinExistence type="predicted"/>
<feature type="transmembrane region" description="Helical" evidence="5">
    <location>
        <begin position="254"/>
        <end position="273"/>
    </location>
</feature>